<sequence>MIRLPLHVVLILVVGVSGCASTQHSRSVEQSGFLGDYSMLQEGKKDETLLIYKNPQADWKKYQKIILDPVTLWIGKDSQLKDVSAEDRQRMADLFWVKLHDALKNDYEIVTTPGPDVMRIQAAITEAETSNPVLDTVSSIVPQLRVLTGVKGFATGVSGFTGSASVEMKVTDSSDKTLLAAAVDRRGGTKSLSGVTNSWHDVEEAYRYWAEKVRWRACLLRGEQNCVEPEA</sequence>
<dbReference type="PROSITE" id="PS51257">
    <property type="entry name" value="PROKAR_LIPOPROTEIN"/>
    <property type="match status" value="1"/>
</dbReference>
<dbReference type="InterPro" id="IPR021747">
    <property type="entry name" value="DUF3313"/>
</dbReference>
<reference evidence="1 2" key="1">
    <citation type="submission" date="2023-01" db="EMBL/GenBank/DDBJ databases">
        <title>Cultivation and genomic characterization of new, ubiquitous marine nitrite-oxidizing bacteria from the Nitrospirales.</title>
        <authorList>
            <person name="Mueller A.J."/>
            <person name="Daebeler A."/>
            <person name="Herbold C.W."/>
            <person name="Kirkegaard R.H."/>
            <person name="Daims H."/>
        </authorList>
    </citation>
    <scope>NUCLEOTIDE SEQUENCE [LARGE SCALE GENOMIC DNA]</scope>
    <source>
        <strain evidence="1 2">VA</strain>
    </source>
</reference>
<gene>
    <name evidence="1" type="ORF">PP769_16285</name>
</gene>
<evidence type="ECO:0000313" key="1">
    <source>
        <dbReference type="EMBL" id="WNM57508.1"/>
    </source>
</evidence>
<name>A0AA96JRV1_9BACT</name>
<keyword evidence="2" id="KW-1185">Reference proteome</keyword>
<accession>A0AA96JRV1</accession>
<dbReference type="RefSeq" id="WP_312642060.1">
    <property type="nucleotide sequence ID" value="NZ_CP116967.1"/>
</dbReference>
<organism evidence="1 2">
    <name type="scientific">Candidatus Nitrospira allomarina</name>
    <dbReference type="NCBI Taxonomy" id="3020900"/>
    <lineage>
        <taxon>Bacteria</taxon>
        <taxon>Pseudomonadati</taxon>
        <taxon>Nitrospirota</taxon>
        <taxon>Nitrospiria</taxon>
        <taxon>Nitrospirales</taxon>
        <taxon>Nitrospiraceae</taxon>
        <taxon>Nitrospira</taxon>
    </lineage>
</organism>
<evidence type="ECO:0000313" key="2">
    <source>
        <dbReference type="Proteomes" id="UP001302719"/>
    </source>
</evidence>
<dbReference type="Pfam" id="PF11769">
    <property type="entry name" value="DUF3313"/>
    <property type="match status" value="1"/>
</dbReference>
<dbReference type="AlphaFoldDB" id="A0AA96JRV1"/>
<dbReference type="EMBL" id="CP116967">
    <property type="protein sequence ID" value="WNM57508.1"/>
    <property type="molecule type" value="Genomic_DNA"/>
</dbReference>
<protein>
    <submittedName>
        <fullName evidence="1">DUF3313 domain-containing protein</fullName>
    </submittedName>
</protein>
<dbReference type="Proteomes" id="UP001302719">
    <property type="component" value="Chromosome"/>
</dbReference>
<dbReference type="KEGG" id="nall:PP769_16285"/>
<proteinExistence type="predicted"/>